<proteinExistence type="predicted"/>
<evidence type="ECO:0000256" key="1">
    <source>
        <dbReference type="SAM" id="MobiDB-lite"/>
    </source>
</evidence>
<gene>
    <name evidence="2" type="ORF">A1Q1_01126</name>
</gene>
<dbReference type="KEGG" id="tasa:A1Q1_01126"/>
<feature type="region of interest" description="Disordered" evidence="1">
    <location>
        <begin position="264"/>
        <end position="309"/>
    </location>
</feature>
<feature type="compositionally biased region" description="Basic residues" evidence="1">
    <location>
        <begin position="35"/>
        <end position="53"/>
    </location>
</feature>
<evidence type="ECO:0000313" key="2">
    <source>
        <dbReference type="EMBL" id="EJT49704.1"/>
    </source>
</evidence>
<dbReference type="EMBL" id="ALBS01000160">
    <property type="protein sequence ID" value="EJT49704.1"/>
    <property type="molecule type" value="Genomic_DNA"/>
</dbReference>
<feature type="compositionally biased region" description="Polar residues" evidence="1">
    <location>
        <begin position="1"/>
        <end position="10"/>
    </location>
</feature>
<dbReference type="Proteomes" id="UP000002748">
    <property type="component" value="Unassembled WGS sequence"/>
</dbReference>
<reference evidence="2 3" key="1">
    <citation type="journal article" date="2012" name="Eukaryot. Cell">
        <title>Draft genome sequence of CBS 2479, the standard type strain of Trichosporon asahii.</title>
        <authorList>
            <person name="Yang R.Y."/>
            <person name="Li H.T."/>
            <person name="Zhu H."/>
            <person name="Zhou G.P."/>
            <person name="Wang M."/>
            <person name="Wang L."/>
        </authorList>
    </citation>
    <scope>NUCLEOTIDE SEQUENCE [LARGE SCALE GENOMIC DNA]</scope>
    <source>
        <strain evidence="3">ATCC 90039 / CBS 2479 / JCM 2466 / KCTC 7840 / NCYC 2677 / UAMH 7654</strain>
    </source>
</reference>
<dbReference type="VEuPathDB" id="FungiDB:A1Q1_01126"/>
<feature type="compositionally biased region" description="Basic residues" evidence="1">
    <location>
        <begin position="287"/>
        <end position="298"/>
    </location>
</feature>
<evidence type="ECO:0000313" key="3">
    <source>
        <dbReference type="Proteomes" id="UP000002748"/>
    </source>
</evidence>
<protein>
    <submittedName>
        <fullName evidence="2">Uncharacterized protein</fullName>
    </submittedName>
</protein>
<dbReference type="RefSeq" id="XP_014180876.1">
    <property type="nucleotide sequence ID" value="XM_014325401.1"/>
</dbReference>
<organism evidence="2 3">
    <name type="scientific">Trichosporon asahii var. asahii (strain ATCC 90039 / CBS 2479 / JCM 2466 / KCTC 7840 / NBRC 103889/ NCYC 2677 / UAMH 7654)</name>
    <name type="common">Yeast</name>
    <dbReference type="NCBI Taxonomy" id="1186058"/>
    <lineage>
        <taxon>Eukaryota</taxon>
        <taxon>Fungi</taxon>
        <taxon>Dikarya</taxon>
        <taxon>Basidiomycota</taxon>
        <taxon>Agaricomycotina</taxon>
        <taxon>Tremellomycetes</taxon>
        <taxon>Trichosporonales</taxon>
        <taxon>Trichosporonaceae</taxon>
        <taxon>Trichosporon</taxon>
    </lineage>
</organism>
<name>J6EYG9_TRIAS</name>
<comment type="caution">
    <text evidence="2">The sequence shown here is derived from an EMBL/GenBank/DDBJ whole genome shotgun (WGS) entry which is preliminary data.</text>
</comment>
<dbReference type="OrthoDB" id="10642884at2759"/>
<accession>J6EYG9</accession>
<dbReference type="HOGENOM" id="CLU_619923_0_0_1"/>
<feature type="compositionally biased region" description="Polar residues" evidence="1">
    <location>
        <begin position="299"/>
        <end position="309"/>
    </location>
</feature>
<sequence length="442" mass="49731">MQPQSSSALVTSGEEPYGPTPRTKQVHADAPVGWKAKKAARWRRGKNKARHQQSHFSLPPNYSVSLSTLPALPLADRQPTHNFHVTVKDILDFNNVYMFPFPDNQHFLLSLPEHQLQDADVPKHPVWRFINTIDTGAIDMLVYAVQQIQQAPGITAAVSETHGVHQFWLGVWSKYSKIAFLSSHSRPQHPQAQQAVDFLRFVFDSCTRKLMKHLNAVDPDTVKIMKQAHRANWDLLAELHLRHSSGLLQQTQYDQFRLTAVAMEERSSTSTLPPQPSPSFTNQPHTASKKPTKRRKRNQAASTLTTNDPNVFGHQHVRFGSAGTMLAVSLGEVPVWHRDLGDSMRVPSIVFTTKKAILSIIIECGTKKTLVTVKINPGDVVGFTAQRYLHKLVRDPSDKSDGEFMVFTAWTEEYTEELATEEGALDRILDKIEKEAVDGFIV</sequence>
<feature type="region of interest" description="Disordered" evidence="1">
    <location>
        <begin position="1"/>
        <end position="57"/>
    </location>
</feature>
<dbReference type="AlphaFoldDB" id="J6EYG9"/>
<dbReference type="GeneID" id="25984640"/>